<dbReference type="EMBL" id="JAVIIW010000009">
    <property type="protein sequence ID" value="MDX8478901.1"/>
    <property type="molecule type" value="Genomic_DNA"/>
</dbReference>
<gene>
    <name evidence="2" type="ORF">RFN28_10475</name>
</gene>
<organism evidence="2 3">
    <name type="scientific">Mesorhizobium album</name>
    <dbReference type="NCBI Taxonomy" id="3072314"/>
    <lineage>
        <taxon>Bacteria</taxon>
        <taxon>Pseudomonadati</taxon>
        <taxon>Pseudomonadota</taxon>
        <taxon>Alphaproteobacteria</taxon>
        <taxon>Hyphomicrobiales</taxon>
        <taxon>Phyllobacteriaceae</taxon>
        <taxon>Mesorhizobium</taxon>
    </lineage>
</organism>
<keyword evidence="3" id="KW-1185">Reference proteome</keyword>
<evidence type="ECO:0000313" key="3">
    <source>
        <dbReference type="Proteomes" id="UP001287059"/>
    </source>
</evidence>
<accession>A0ABU4XW24</accession>
<feature type="region of interest" description="Disordered" evidence="1">
    <location>
        <begin position="1"/>
        <end position="21"/>
    </location>
</feature>
<proteinExistence type="predicted"/>
<evidence type="ECO:0000256" key="1">
    <source>
        <dbReference type="SAM" id="MobiDB-lite"/>
    </source>
</evidence>
<protein>
    <submittedName>
        <fullName evidence="2">Uncharacterized protein</fullName>
    </submittedName>
</protein>
<comment type="caution">
    <text evidence="2">The sequence shown here is derived from an EMBL/GenBank/DDBJ whole genome shotgun (WGS) entry which is preliminary data.</text>
</comment>
<evidence type="ECO:0000313" key="2">
    <source>
        <dbReference type="EMBL" id="MDX8478901.1"/>
    </source>
</evidence>
<dbReference type="RefSeq" id="WP_320287265.1">
    <property type="nucleotide sequence ID" value="NZ_JAVIIW010000009.1"/>
</dbReference>
<sequence length="225" mass="24740">MLRELSSRRGSLAWDGTSGSGGGRIRIEGGEWKDIIAQVRRTSKLGILGEVLAAETLVRNGFQGVRNLNDDEHNQPFADLLAEKGGIRYFIGVKARNEERDVGGLNESYNCVLVPDAINRRMKDQGATVDDITALALRQVHFLAERFAAIPAWVTVPLRPMQGTYAAYFGLLKELGNKRSIPMTGAARASYTCLVDWAVDARITPDLCNAVGRRPSRSVPRPTLF</sequence>
<name>A0ABU4XW24_9HYPH</name>
<dbReference type="Proteomes" id="UP001287059">
    <property type="component" value="Unassembled WGS sequence"/>
</dbReference>
<reference evidence="2 3" key="1">
    <citation type="submission" date="2023-08" db="EMBL/GenBank/DDBJ databases">
        <title>Implementing the SeqCode for naming new Mesorhizobium species isolated from Vachellia karroo root nodules.</title>
        <authorList>
            <person name="Van Lill M."/>
        </authorList>
    </citation>
    <scope>NUCLEOTIDE SEQUENCE [LARGE SCALE GENOMIC DNA]</scope>
    <source>
        <strain evidence="2 3">VK24D</strain>
    </source>
</reference>